<dbReference type="Proteomes" id="UP000254720">
    <property type="component" value="Unassembled WGS sequence"/>
</dbReference>
<keyword evidence="8" id="KW-1185">Reference proteome</keyword>
<dbReference type="Pfam" id="PF21076">
    <property type="entry name" value="GDH_ACT2"/>
    <property type="match status" value="1"/>
</dbReference>
<dbReference type="GO" id="GO:0006538">
    <property type="term" value="P:L-glutamate catabolic process"/>
    <property type="evidence" value="ECO:0007669"/>
    <property type="project" value="InterPro"/>
</dbReference>
<dbReference type="GO" id="GO:0004069">
    <property type="term" value="F:L-aspartate:2-oxoglutarate aminotransferase activity"/>
    <property type="evidence" value="ECO:0007669"/>
    <property type="project" value="InterPro"/>
</dbReference>
<evidence type="ECO:0000259" key="4">
    <source>
        <dbReference type="Pfam" id="PF21075"/>
    </source>
</evidence>
<evidence type="ECO:0000313" key="7">
    <source>
        <dbReference type="EMBL" id="RDI46068.1"/>
    </source>
</evidence>
<dbReference type="PANTHER" id="PTHR43403">
    <property type="entry name" value="NAD-SPECIFIC GLUTAMATE DEHYDROGENASE"/>
    <property type="match status" value="1"/>
</dbReference>
<dbReference type="InterPro" id="IPR049064">
    <property type="entry name" value="NAD_Glu_DH_ACT3"/>
</dbReference>
<dbReference type="PIRSF" id="PIRSF036761">
    <property type="entry name" value="GDH_Mll4104"/>
    <property type="match status" value="1"/>
</dbReference>
<dbReference type="InterPro" id="IPR049056">
    <property type="entry name" value="NAD_Glu_DH_HM3"/>
</dbReference>
<feature type="domain" description="NAD-glutamate dehydrogenase ACT3" evidence="6">
    <location>
        <begin position="562"/>
        <end position="629"/>
    </location>
</feature>
<protein>
    <submittedName>
        <fullName evidence="7">Glutamate dehydrogenase (NAD)</fullName>
    </submittedName>
</protein>
<dbReference type="RefSeq" id="WP_114833966.1">
    <property type="nucleotide sequence ID" value="NZ_LR699114.1"/>
</dbReference>
<dbReference type="Pfam" id="PF21077">
    <property type="entry name" value="GDH_ACT3"/>
    <property type="match status" value="1"/>
</dbReference>
<evidence type="ECO:0000259" key="3">
    <source>
        <dbReference type="Pfam" id="PF21074"/>
    </source>
</evidence>
<dbReference type="Pfam" id="PF21075">
    <property type="entry name" value="GDH_ACT1"/>
    <property type="match status" value="1"/>
</dbReference>
<dbReference type="SUPFAM" id="SSF51735">
    <property type="entry name" value="NAD(P)-binding Rossmann-fold domains"/>
    <property type="match status" value="1"/>
</dbReference>
<feature type="domain" description="NAD-glutamate dehydrogenase catalytic" evidence="2">
    <location>
        <begin position="728"/>
        <end position="1223"/>
    </location>
</feature>
<dbReference type="PANTHER" id="PTHR43403:SF1">
    <property type="entry name" value="NAD-SPECIFIC GLUTAMATE DEHYDROGENASE"/>
    <property type="match status" value="1"/>
</dbReference>
<reference evidence="7 8" key="1">
    <citation type="submission" date="2018-07" db="EMBL/GenBank/DDBJ databases">
        <title>Genomic Encyclopedia of Type Strains, Phase IV (KMG-IV): sequencing the most valuable type-strain genomes for metagenomic binning, comparative biology and taxonomic classification.</title>
        <authorList>
            <person name="Goeker M."/>
        </authorList>
    </citation>
    <scope>NUCLEOTIDE SEQUENCE [LARGE SCALE GENOMIC DNA]</scope>
    <source>
        <strain evidence="7 8">DSM 16500</strain>
    </source>
</reference>
<feature type="domain" description="NAD-specific glutamate dehydrogenase C-terminal" evidence="3">
    <location>
        <begin position="1269"/>
        <end position="1607"/>
    </location>
</feature>
<dbReference type="Pfam" id="PF21078">
    <property type="entry name" value="GDH_HM3"/>
    <property type="match status" value="1"/>
</dbReference>
<dbReference type="OrthoDB" id="9758052at2"/>
<dbReference type="InterPro" id="IPR036291">
    <property type="entry name" value="NAD(P)-bd_dom_sf"/>
</dbReference>
<dbReference type="Gene3D" id="3.40.50.720">
    <property type="entry name" value="NAD(P)-binding Rossmann-like Domain"/>
    <property type="match status" value="1"/>
</dbReference>
<feature type="domain" description="NAD-glutamate dehydrogenase N-terminal ACT1" evidence="4">
    <location>
        <begin position="35"/>
        <end position="179"/>
    </location>
</feature>
<evidence type="ECO:0000313" key="8">
    <source>
        <dbReference type="Proteomes" id="UP000254720"/>
    </source>
</evidence>
<dbReference type="Pfam" id="PF05088">
    <property type="entry name" value="Bac_GDH_CD"/>
    <property type="match status" value="1"/>
</dbReference>
<proteinExistence type="predicted"/>
<dbReference type="InterPro" id="IPR046346">
    <property type="entry name" value="Aminoacid_DH-like_N_sf"/>
</dbReference>
<evidence type="ECO:0000259" key="2">
    <source>
        <dbReference type="Pfam" id="PF05088"/>
    </source>
</evidence>
<dbReference type="InterPro" id="IPR049059">
    <property type="entry name" value="NAD_Glu_DH_HM1"/>
</dbReference>
<dbReference type="InterPro" id="IPR048381">
    <property type="entry name" value="GDH_C"/>
</dbReference>
<evidence type="ECO:0000259" key="5">
    <source>
        <dbReference type="Pfam" id="PF21076"/>
    </source>
</evidence>
<evidence type="ECO:0000256" key="1">
    <source>
        <dbReference type="ARBA" id="ARBA00023002"/>
    </source>
</evidence>
<evidence type="ECO:0000259" key="6">
    <source>
        <dbReference type="Pfam" id="PF21077"/>
    </source>
</evidence>
<gene>
    <name evidence="7" type="ORF">C8D86_10676</name>
</gene>
<dbReference type="SUPFAM" id="SSF53223">
    <property type="entry name" value="Aminoacid dehydrogenase-like, N-terminal domain"/>
    <property type="match status" value="1"/>
</dbReference>
<feature type="domain" description="NAD-glutamate dehydrogenase ACT2" evidence="5">
    <location>
        <begin position="409"/>
        <end position="498"/>
    </location>
</feature>
<comment type="caution">
    <text evidence="7">The sequence shown here is derived from an EMBL/GenBank/DDBJ whole genome shotgun (WGS) entry which is preliminary data.</text>
</comment>
<organism evidence="7 8">
    <name type="scientific">Aquicella lusitana</name>
    <dbReference type="NCBI Taxonomy" id="254246"/>
    <lineage>
        <taxon>Bacteria</taxon>
        <taxon>Pseudomonadati</taxon>
        <taxon>Pseudomonadota</taxon>
        <taxon>Gammaproteobacteria</taxon>
        <taxon>Legionellales</taxon>
        <taxon>Coxiellaceae</taxon>
        <taxon>Aquicella</taxon>
    </lineage>
</organism>
<dbReference type="Pfam" id="PF21079">
    <property type="entry name" value="GDH_HM2"/>
    <property type="match status" value="1"/>
</dbReference>
<dbReference type="InterPro" id="IPR007780">
    <property type="entry name" value="NAD_Glu_DH_bac"/>
</dbReference>
<name>A0A370GQS5_9COXI</name>
<dbReference type="GO" id="GO:0004352">
    <property type="term" value="F:glutamate dehydrogenase (NAD+) activity"/>
    <property type="evidence" value="ECO:0007669"/>
    <property type="project" value="InterPro"/>
</dbReference>
<dbReference type="InterPro" id="IPR049062">
    <property type="entry name" value="NAD_Glu_DH_ACT2"/>
</dbReference>
<keyword evidence="1" id="KW-0560">Oxidoreductase</keyword>
<sequence length="1614" mass="185252">MAGVNNRESQNIINQIKTYVKNHAPAKEADLLEAFAERYFSSIALDDLKERTISDLYGILLSHWKFIYQRSPGEAKVRIFNPEKAKDGWKSTHTIIQISHDDIPFLVDSTRMAINRYDYQIHFIIHFGGLKVMRDNRHRITGFLPPGIIEKDATSEAPIYIEIDRIADEREMSALQADIERVLADVRVAVADWRKMVSRVEDCLKDLESNPPSLDLAELAESRDFLRWLVNNNFTFLGARDYKLIGNGTNRALQIIPGSGLGVLRDETFSTTSKSYAELPPQARKMALSKNILIIAKTNTTSTVHRRAYTDYIGVKRFNEKGELIGERRFIGLYTSTAYHSSPRQIPFLRHKVDKVLEDLGFPPDSHDGKEAVHIIETLPRDDLFQASHEELLALTLGILQLKERKRIRLLVRRDAFYRYFSCLVFVPREIFNTELVYSMQDILMEAFKGIECTYTTYFSDSVLARIHFLVRVNPRAPVDYDIAEIEKKLITVSRSWSDELKEQLIEKYGESEGLKYYIKYHRAFPASYTEYYSAAEALGDIEKIEGLSKENALGMLFSKTNGGHTLSLKLFHVEETVVLSDVLPILENMGLRIIGERPHEVKFKDGKRIWVNDFDVSYSTNKAIDIKSVKDVFQEAFTRIWFQEAENDGFNRLVLDANLTWQETAMLRAYTKYLRQTGFTFSQSYIEQALINNVEITKLLVQLFILRFDPVIQRHKHPDPSELITAIEQSLDAVSSLDEDRILRRLLEVIQATIRTNYFQKNNEGTEKPYISFKFDPSAISDLPLPKPKYEIFVYSPRVEGVHLRAGKVARGGLRWSDRREDFRTEVLGLMKAQQVKNTVIVPEGAKGGFFVKTAQTSTMSRDEYMKEVIYCYSTFIKGLLDITDNIKEGVIIPPANVVRYDEDDPYLVVAADKGTATFSDIANGIAQSYGFWLDDAFASGGSAGYDHKKMGITSRGVWVSVKRHFRELEIDPEKDNFTVVGIGDMSGDVFGNGMLLSRHIKLIGAFNHMHIFLDPDPDPEASYEERKRLFGLPRSSWSDYNPDLISKGGGVFNRSAKSIKLTPELKRVLNTKKDSMVPNELIRTMLKAPVDLIWNGGIGTFVKSAQENHADVGDRTNDGIRIDAVELNAKVIAEGGNLGLTQLARIEYSLQGGIVNTDFIDNSAGVDCSDHEVNIKILLNRLMLQGDMTREQRNKLLEKMTDEVAELVLLDNYEQTQMLSLEASVSQQTMDLFRQYMNDLEKEGRLNRRLEYLPDDKTLIERKASNKPLTRPEIAILLAYSKMYLKQDILASDVPEEPYFDKYLLAAFPKPLREKYLPEMKEHSLRREIVATQLCKAIADRMGINFVERLQRETGASTAFIIRAFTIADSLFHMEDLWHQITALDYKVSTHIQYRMMLQIYYLIRRATRWFLRNRKPNLDIQKTIDSFSPSINELIKHLPQLLDASDKEAFDAAMGYLTEQGVPEKLARSVACCNTLFTSLDIVESAQKYELDLFEVAKTYYLLGNRLELNWLRELMNSYVVENQWDELARAGFRDDLDRVQRKLSARVLTMKIKDAKTKTIEERINIWINRYQFLMERWQKLLTDVKSSDIVGFVTYSVVLRELFDFAQAA</sequence>
<dbReference type="EMBL" id="QQAX01000006">
    <property type="protein sequence ID" value="RDI46068.1"/>
    <property type="molecule type" value="Genomic_DNA"/>
</dbReference>
<dbReference type="Pfam" id="PF21074">
    <property type="entry name" value="GDH_C"/>
    <property type="match status" value="1"/>
</dbReference>
<dbReference type="InterPro" id="IPR028971">
    <property type="entry name" value="NAD-GDH_cat"/>
</dbReference>
<dbReference type="Pfam" id="PF21073">
    <property type="entry name" value="GDH_HM1"/>
    <property type="match status" value="1"/>
</dbReference>
<accession>A0A370GQS5</accession>
<dbReference type="InterPro" id="IPR049058">
    <property type="entry name" value="NAD_Glu_DH_HM2"/>
</dbReference>
<dbReference type="InterPro" id="IPR024727">
    <property type="entry name" value="NAD_Glu_DH_N_ACT1"/>
</dbReference>